<dbReference type="EMBL" id="JBIMZQ010000004">
    <property type="protein sequence ID" value="KAL3672310.1"/>
    <property type="molecule type" value="Genomic_DNA"/>
</dbReference>
<gene>
    <name evidence="1" type="ORF">V7S43_003001</name>
</gene>
<comment type="caution">
    <text evidence="1">The sequence shown here is derived from an EMBL/GenBank/DDBJ whole genome shotgun (WGS) entry which is preliminary data.</text>
</comment>
<evidence type="ECO:0000313" key="2">
    <source>
        <dbReference type="Proteomes" id="UP001632037"/>
    </source>
</evidence>
<proteinExistence type="predicted"/>
<protein>
    <submittedName>
        <fullName evidence="1">Uncharacterized protein</fullName>
    </submittedName>
</protein>
<sequence>MFSSAFGPSPLVGGVESETNLNQTTELYDIAKTAENALGADLDSSRKLKIKTKVSNGVSFTTEGDMAIPAKLLGSFTLSESLTRAAVSWSRSCR</sequence>
<evidence type="ECO:0000313" key="1">
    <source>
        <dbReference type="EMBL" id="KAL3672310.1"/>
    </source>
</evidence>
<organism evidence="1 2">
    <name type="scientific">Phytophthora oleae</name>
    <dbReference type="NCBI Taxonomy" id="2107226"/>
    <lineage>
        <taxon>Eukaryota</taxon>
        <taxon>Sar</taxon>
        <taxon>Stramenopiles</taxon>
        <taxon>Oomycota</taxon>
        <taxon>Peronosporomycetes</taxon>
        <taxon>Peronosporales</taxon>
        <taxon>Peronosporaceae</taxon>
        <taxon>Phytophthora</taxon>
    </lineage>
</organism>
<reference evidence="1 2" key="1">
    <citation type="submission" date="2024-09" db="EMBL/GenBank/DDBJ databases">
        <title>Genome sequencing and assembly of Phytophthora oleae, isolate VK10A, causative agent of rot of olive drupes.</title>
        <authorList>
            <person name="Conti Taguali S."/>
            <person name="Riolo M."/>
            <person name="La Spada F."/>
            <person name="Cacciola S.O."/>
            <person name="Dionisio G."/>
        </authorList>
    </citation>
    <scope>NUCLEOTIDE SEQUENCE [LARGE SCALE GENOMIC DNA]</scope>
    <source>
        <strain evidence="1 2">VK10A</strain>
    </source>
</reference>
<dbReference type="Proteomes" id="UP001632037">
    <property type="component" value="Unassembled WGS sequence"/>
</dbReference>
<dbReference type="AlphaFoldDB" id="A0ABD3G2T5"/>
<keyword evidence="2" id="KW-1185">Reference proteome</keyword>
<accession>A0ABD3G2T5</accession>
<name>A0ABD3G2T5_9STRA</name>